<evidence type="ECO:0000256" key="2">
    <source>
        <dbReference type="ARBA" id="ARBA00006297"/>
    </source>
</evidence>
<keyword evidence="5" id="KW-0092">Biotin</keyword>
<dbReference type="SUPFAM" id="SSF50876">
    <property type="entry name" value="Avidin/streptavidin"/>
    <property type="match status" value="1"/>
</dbReference>
<evidence type="ECO:0000313" key="6">
    <source>
        <dbReference type="EnsemblMetazoa" id="Aqu2.1.27633_001"/>
    </source>
</evidence>
<sequence>MEPKEESKERVDLMDKLHAYLEKNFVALIGRTVEISIDELENPQFVPAPGANPPTYQVPAALAGFWTNELGSQLYIHSTGFSEGHIIGKCYSTVGKAGFKLYDLNGSYDTNGDEKKGTLGWTVQCLNTEGTDSNKSWSGQRYKIEGDFFIYTMWILVAKKDLSDNWGSTQIGKDKFHKVR</sequence>
<dbReference type="InterPro" id="IPR036896">
    <property type="entry name" value="Avidin-like_sf"/>
</dbReference>
<organism evidence="6">
    <name type="scientific">Amphimedon queenslandica</name>
    <name type="common">Sponge</name>
    <dbReference type="NCBI Taxonomy" id="400682"/>
    <lineage>
        <taxon>Eukaryota</taxon>
        <taxon>Metazoa</taxon>
        <taxon>Porifera</taxon>
        <taxon>Demospongiae</taxon>
        <taxon>Heteroscleromorpha</taxon>
        <taxon>Haplosclerida</taxon>
        <taxon>Niphatidae</taxon>
        <taxon>Amphimedon</taxon>
    </lineage>
</organism>
<dbReference type="EnsemblMetazoa" id="Aqu2.1.27633_001">
    <property type="protein sequence ID" value="Aqu2.1.27633_001"/>
    <property type="gene ID" value="Aqu2.1.27633"/>
</dbReference>
<comment type="similarity">
    <text evidence="2">Belongs to the avidin/streptavidin family.</text>
</comment>
<gene>
    <name evidence="6" type="primary">109583134</name>
</gene>
<comment type="subcellular location">
    <subcellularLocation>
        <location evidence="1">Secreted</location>
    </subcellularLocation>
</comment>
<dbReference type="InterPro" id="IPR005468">
    <property type="entry name" value="Avidin/str"/>
</dbReference>
<keyword evidence="7" id="KW-1185">Reference proteome</keyword>
<reference evidence="6" key="2">
    <citation type="submission" date="2017-05" db="UniProtKB">
        <authorList>
            <consortium name="EnsemblMetazoa"/>
        </authorList>
    </citation>
    <scope>IDENTIFICATION</scope>
</reference>
<reference evidence="7" key="1">
    <citation type="journal article" date="2010" name="Nature">
        <title>The Amphimedon queenslandica genome and the evolution of animal complexity.</title>
        <authorList>
            <person name="Srivastava M."/>
            <person name="Simakov O."/>
            <person name="Chapman J."/>
            <person name="Fahey B."/>
            <person name="Gauthier M.E."/>
            <person name="Mitros T."/>
            <person name="Richards G.S."/>
            <person name="Conaco C."/>
            <person name="Dacre M."/>
            <person name="Hellsten U."/>
            <person name="Larroux C."/>
            <person name="Putnam N.H."/>
            <person name="Stanke M."/>
            <person name="Adamska M."/>
            <person name="Darling A."/>
            <person name="Degnan S.M."/>
            <person name="Oakley T.H."/>
            <person name="Plachetzki D.C."/>
            <person name="Zhai Y."/>
            <person name="Adamski M."/>
            <person name="Calcino A."/>
            <person name="Cummins S.F."/>
            <person name="Goodstein D.M."/>
            <person name="Harris C."/>
            <person name="Jackson D.J."/>
            <person name="Leys S.P."/>
            <person name="Shu S."/>
            <person name="Woodcroft B.J."/>
            <person name="Vervoort M."/>
            <person name="Kosik K.S."/>
            <person name="Manning G."/>
            <person name="Degnan B.M."/>
            <person name="Rokhsar D.S."/>
        </authorList>
    </citation>
    <scope>NUCLEOTIDE SEQUENCE [LARGE SCALE GENOMIC DNA]</scope>
</reference>
<proteinExistence type="inferred from homology"/>
<dbReference type="FunCoup" id="A0A1X7UJH5">
    <property type="interactions" value="5"/>
</dbReference>
<dbReference type="Gene3D" id="2.40.128.30">
    <property type="entry name" value="Avidin-like"/>
    <property type="match status" value="1"/>
</dbReference>
<dbReference type="Pfam" id="PF01382">
    <property type="entry name" value="Avidin"/>
    <property type="match status" value="1"/>
</dbReference>
<dbReference type="EnsemblMetazoa" id="XM_019998341.1">
    <property type="protein sequence ID" value="XP_019853900.1"/>
    <property type="gene ID" value="LOC109583134"/>
</dbReference>
<dbReference type="PANTHER" id="PTHR34399">
    <property type="entry name" value="AVIDIN-RELATED"/>
    <property type="match status" value="1"/>
</dbReference>
<dbReference type="GO" id="GO:0005576">
    <property type="term" value="C:extracellular region"/>
    <property type="evidence" value="ECO:0007669"/>
    <property type="project" value="UniProtKB-SubCell"/>
</dbReference>
<dbReference type="OrthoDB" id="2821340at2759"/>
<dbReference type="Proteomes" id="UP000007879">
    <property type="component" value="Unassembled WGS sequence"/>
</dbReference>
<keyword evidence="3" id="KW-0964">Secreted</keyword>
<dbReference type="AlphaFoldDB" id="A0A1X7UJH5"/>
<dbReference type="InterPro" id="IPR051764">
    <property type="entry name" value="Avidin/Streptavidin-rel"/>
</dbReference>
<dbReference type="PROSITE" id="PS51326">
    <property type="entry name" value="AVIDIN_2"/>
    <property type="match status" value="1"/>
</dbReference>
<dbReference type="InterPro" id="IPR005469">
    <property type="entry name" value="Avidin"/>
</dbReference>
<name>A0A1X7UJH5_AMPQE</name>
<dbReference type="PRINTS" id="PR00709">
    <property type="entry name" value="AVIDIN"/>
</dbReference>
<keyword evidence="4" id="KW-0732">Signal</keyword>
<evidence type="ECO:0000256" key="3">
    <source>
        <dbReference type="ARBA" id="ARBA00022525"/>
    </source>
</evidence>
<accession>A0A1X7UJH5</accession>
<evidence type="ECO:0000256" key="1">
    <source>
        <dbReference type="ARBA" id="ARBA00004613"/>
    </source>
</evidence>
<evidence type="ECO:0000256" key="5">
    <source>
        <dbReference type="ARBA" id="ARBA00023267"/>
    </source>
</evidence>
<evidence type="ECO:0000256" key="4">
    <source>
        <dbReference type="ARBA" id="ARBA00022729"/>
    </source>
</evidence>
<dbReference type="GO" id="GO:0009374">
    <property type="term" value="F:biotin binding"/>
    <property type="evidence" value="ECO:0007669"/>
    <property type="project" value="InterPro"/>
</dbReference>
<dbReference type="InParanoid" id="A0A1X7UJH5"/>
<evidence type="ECO:0000313" key="7">
    <source>
        <dbReference type="Proteomes" id="UP000007879"/>
    </source>
</evidence>
<protein>
    <submittedName>
        <fullName evidence="6">Uncharacterized protein</fullName>
    </submittedName>
</protein>